<evidence type="ECO:0000313" key="2">
    <source>
        <dbReference type="Proteomes" id="UP000239861"/>
    </source>
</evidence>
<reference evidence="1 2" key="1">
    <citation type="submission" date="2018-02" db="EMBL/GenBank/DDBJ databases">
        <title>Subsurface microbial communities from deep shales in Ohio and West Virginia, USA.</title>
        <authorList>
            <person name="Wrighton K."/>
        </authorList>
    </citation>
    <scope>NUCLEOTIDE SEQUENCE [LARGE SCALE GENOMIC DNA]</scope>
    <source>
        <strain evidence="1 2">MARC-MIP3H16</strain>
    </source>
</reference>
<dbReference type="AlphaFoldDB" id="A0AB37A020"/>
<proteinExistence type="predicted"/>
<comment type="caution">
    <text evidence="1">The sequence shown here is derived from an EMBL/GenBank/DDBJ whole genome shotgun (WGS) entry which is preliminary data.</text>
</comment>
<organism evidence="1 2">
    <name type="scientific">Malaciobacter marinus</name>
    <dbReference type="NCBI Taxonomy" id="505249"/>
    <lineage>
        <taxon>Bacteria</taxon>
        <taxon>Pseudomonadati</taxon>
        <taxon>Campylobacterota</taxon>
        <taxon>Epsilonproteobacteria</taxon>
        <taxon>Campylobacterales</taxon>
        <taxon>Arcobacteraceae</taxon>
        <taxon>Malaciobacter</taxon>
    </lineage>
</organism>
<name>A0AB37A020_9BACT</name>
<accession>A0AB37A020</accession>
<dbReference type="EMBL" id="PTIW01000002">
    <property type="protein sequence ID" value="PPK62704.1"/>
    <property type="molecule type" value="Genomic_DNA"/>
</dbReference>
<sequence length="58" mass="6925">MILANGEFVLSVSEIKQSNINYALYELFYIENKNIKKVWKIKEKTLAKKNWQNNNSKF</sequence>
<gene>
    <name evidence="1" type="ORF">B0F89_102106</name>
</gene>
<dbReference type="Proteomes" id="UP000239861">
    <property type="component" value="Unassembled WGS sequence"/>
</dbReference>
<protein>
    <submittedName>
        <fullName evidence="1">Uncharacterized protein</fullName>
    </submittedName>
</protein>
<dbReference type="RefSeq" id="WP_165786204.1">
    <property type="nucleotide sequence ID" value="NZ_PTIW01000002.1"/>
</dbReference>
<evidence type="ECO:0000313" key="1">
    <source>
        <dbReference type="EMBL" id="PPK62704.1"/>
    </source>
</evidence>